<proteinExistence type="predicted"/>
<organism evidence="1 2">
    <name type="scientific">Vasconcelosia minhoensis LEGE 07310</name>
    <dbReference type="NCBI Taxonomy" id="915328"/>
    <lineage>
        <taxon>Bacteria</taxon>
        <taxon>Bacillati</taxon>
        <taxon>Cyanobacteriota</taxon>
        <taxon>Cyanophyceae</taxon>
        <taxon>Nodosilineales</taxon>
        <taxon>Cymatolegaceae</taxon>
        <taxon>Vasconcelosia</taxon>
        <taxon>Vasconcelosia minhoensis</taxon>
    </lineage>
</organism>
<evidence type="ECO:0000313" key="2">
    <source>
        <dbReference type="Proteomes" id="UP000636505"/>
    </source>
</evidence>
<comment type="caution">
    <text evidence="1">The sequence shown here is derived from an EMBL/GenBank/DDBJ whole genome shotgun (WGS) entry which is preliminary data.</text>
</comment>
<dbReference type="InterPro" id="IPR014968">
    <property type="entry name" value="XisI"/>
</dbReference>
<dbReference type="SUPFAM" id="SSF143847">
    <property type="entry name" value="XisI-like"/>
    <property type="match status" value="1"/>
</dbReference>
<protein>
    <submittedName>
        <fullName evidence="1">XisI protein</fullName>
    </submittedName>
</protein>
<dbReference type="Gene3D" id="3.30.310.110">
    <property type="entry name" value="XisI-like"/>
    <property type="match status" value="1"/>
</dbReference>
<reference evidence="1" key="1">
    <citation type="submission" date="2020-10" db="EMBL/GenBank/DDBJ databases">
        <authorList>
            <person name="Castelo-Branco R."/>
            <person name="Eusebio N."/>
            <person name="Adriana R."/>
            <person name="Vieira A."/>
            <person name="Brugerolle De Fraissinette N."/>
            <person name="Rezende De Castro R."/>
            <person name="Schneider M.P."/>
            <person name="Vasconcelos V."/>
            <person name="Leao P.N."/>
        </authorList>
    </citation>
    <scope>NUCLEOTIDE SEQUENCE</scope>
    <source>
        <strain evidence="1">LEGE 07310</strain>
    </source>
</reference>
<keyword evidence="2" id="KW-1185">Reference proteome</keyword>
<sequence length="112" mass="12800">MATPVLILQQTIIQVLQDFLEFLGPDPDADAYLAIDKDNHHYLLIETGWQNDRRIYGTLIHIDIIGEKVWIQHDGTETGIANELTDLDIPKDQIVLAYKSPERRKITDFAVS</sequence>
<dbReference type="AlphaFoldDB" id="A0A8J7AIN7"/>
<evidence type="ECO:0000313" key="1">
    <source>
        <dbReference type="EMBL" id="MBE9078283.1"/>
    </source>
</evidence>
<accession>A0A8J7AIN7</accession>
<dbReference type="EMBL" id="JADEXG010000030">
    <property type="protein sequence ID" value="MBE9078283.1"/>
    <property type="molecule type" value="Genomic_DNA"/>
</dbReference>
<dbReference type="Pfam" id="PF08869">
    <property type="entry name" value="XisI"/>
    <property type="match status" value="1"/>
</dbReference>
<gene>
    <name evidence="1" type="ORF">IQ241_13440</name>
</gene>
<dbReference type="Proteomes" id="UP000636505">
    <property type="component" value="Unassembled WGS sequence"/>
</dbReference>
<dbReference type="CDD" id="cd16382">
    <property type="entry name" value="XisI-like"/>
    <property type="match status" value="1"/>
</dbReference>
<name>A0A8J7AIN7_9CYAN</name>
<dbReference type="RefSeq" id="WP_193907953.1">
    <property type="nucleotide sequence ID" value="NZ_JADEXG010000030.1"/>
</dbReference>
<dbReference type="InterPro" id="IPR035943">
    <property type="entry name" value="XisI-like_sf"/>
</dbReference>